<sequence length="237" mass="26798">MKKILFIAVAASLISCTANVANVQLQRRTYNEPAKNEVHTREIGDKLILQGEEDYQDAVRITSISNDVRLYNTTFPYSVGKILPLSGQTAEYKMYFLANEAKTKNSGYYGATNEITYGIAVRKSDNKPFVFINQVMGSLGGLKTKDVEGLSIENTTFTDSNCKACFKQEFIFNGKVDNNLKFVYREYSENMARPAFTQDLQYDINESKTVGFKGLRIEVIKATNTQIEYKILSDFTK</sequence>
<keyword evidence="1" id="KW-0732">Signal</keyword>
<evidence type="ECO:0000313" key="3">
    <source>
        <dbReference type="Proteomes" id="UP001629058"/>
    </source>
</evidence>
<evidence type="ECO:0000313" key="2">
    <source>
        <dbReference type="EMBL" id="MFL9834983.1"/>
    </source>
</evidence>
<evidence type="ECO:0000256" key="1">
    <source>
        <dbReference type="SAM" id="SignalP"/>
    </source>
</evidence>
<keyword evidence="3" id="KW-1185">Reference proteome</keyword>
<evidence type="ECO:0008006" key="4">
    <source>
        <dbReference type="Google" id="ProtNLM"/>
    </source>
</evidence>
<name>A0ABW8Y4W7_9FLAO</name>
<dbReference type="Proteomes" id="UP001629058">
    <property type="component" value="Unassembled WGS sequence"/>
</dbReference>
<dbReference type="PROSITE" id="PS51257">
    <property type="entry name" value="PROKAR_LIPOPROTEIN"/>
    <property type="match status" value="1"/>
</dbReference>
<organism evidence="2 3">
    <name type="scientific">Chryseobacterium terrae</name>
    <dbReference type="NCBI Taxonomy" id="3163299"/>
    <lineage>
        <taxon>Bacteria</taxon>
        <taxon>Pseudomonadati</taxon>
        <taxon>Bacteroidota</taxon>
        <taxon>Flavobacteriia</taxon>
        <taxon>Flavobacteriales</taxon>
        <taxon>Weeksellaceae</taxon>
        <taxon>Chryseobacterium group</taxon>
        <taxon>Chryseobacterium</taxon>
    </lineage>
</organism>
<accession>A0ABW8Y4W7</accession>
<gene>
    <name evidence="2" type="ORF">ABS765_13215</name>
</gene>
<feature type="chain" id="PRO_5046245524" description="Lipoprotein" evidence="1">
    <location>
        <begin position="21"/>
        <end position="237"/>
    </location>
</feature>
<comment type="caution">
    <text evidence="2">The sequence shown here is derived from an EMBL/GenBank/DDBJ whole genome shotgun (WGS) entry which is preliminary data.</text>
</comment>
<reference evidence="2 3" key="1">
    <citation type="submission" date="2024-06" db="EMBL/GenBank/DDBJ databases">
        <authorList>
            <person name="Kaempfer P."/>
            <person name="Viver T."/>
        </authorList>
    </citation>
    <scope>NUCLEOTIDE SEQUENCE [LARGE SCALE GENOMIC DNA]</scope>
    <source>
        <strain evidence="2 3">ST-37</strain>
    </source>
</reference>
<feature type="signal peptide" evidence="1">
    <location>
        <begin position="1"/>
        <end position="20"/>
    </location>
</feature>
<proteinExistence type="predicted"/>
<dbReference type="RefSeq" id="WP_408091288.1">
    <property type="nucleotide sequence ID" value="NZ_JBELPY010000009.1"/>
</dbReference>
<dbReference type="EMBL" id="JBELPY010000009">
    <property type="protein sequence ID" value="MFL9834983.1"/>
    <property type="molecule type" value="Genomic_DNA"/>
</dbReference>
<protein>
    <recommendedName>
        <fullName evidence="4">Lipoprotein</fullName>
    </recommendedName>
</protein>